<evidence type="ECO:0000313" key="2">
    <source>
        <dbReference type="Proteomes" id="UP000018144"/>
    </source>
</evidence>
<dbReference type="Proteomes" id="UP000018144">
    <property type="component" value="Unassembled WGS sequence"/>
</dbReference>
<accession>U4KYT3</accession>
<reference evidence="1 2" key="1">
    <citation type="journal article" date="2013" name="PLoS Genet.">
        <title>The genome and development-dependent transcriptomes of Pyronema confluens: a window into fungal evolution.</title>
        <authorList>
            <person name="Traeger S."/>
            <person name="Altegoer F."/>
            <person name="Freitag M."/>
            <person name="Gabaldon T."/>
            <person name="Kempken F."/>
            <person name="Kumar A."/>
            <person name="Marcet-Houben M."/>
            <person name="Poggeler S."/>
            <person name="Stajich J.E."/>
            <person name="Nowrousian M."/>
        </authorList>
    </citation>
    <scope>NUCLEOTIDE SEQUENCE [LARGE SCALE GENOMIC DNA]</scope>
    <source>
        <strain evidence="2">CBS 100304</strain>
        <tissue evidence="1">Vegetative mycelium</tissue>
    </source>
</reference>
<gene>
    <name evidence="1" type="ORF">PCON_06417</name>
</gene>
<name>U4KYT3_PYROM</name>
<protein>
    <submittedName>
        <fullName evidence="1">Uncharacterized protein</fullName>
    </submittedName>
</protein>
<dbReference type="EMBL" id="HF935316">
    <property type="protein sequence ID" value="CCX06830.1"/>
    <property type="molecule type" value="Genomic_DNA"/>
</dbReference>
<keyword evidence="2" id="KW-1185">Reference proteome</keyword>
<evidence type="ECO:0000313" key="1">
    <source>
        <dbReference type="EMBL" id="CCX06830.1"/>
    </source>
</evidence>
<sequence length="129" mass="14887">MFHVYETAVVPEPANDLLCFRLRGFLASATLLRIYIQLRNTTRQSRLSKFPAHPPSLQGSAISFRFWCREKLFRTSPNQEQSKSRRISRICSFARHWIRAKNIIALTHYSSYACSCPAAGRVHHHSRVG</sequence>
<proteinExistence type="predicted"/>
<organism evidence="1 2">
    <name type="scientific">Pyronema omphalodes (strain CBS 100304)</name>
    <name type="common">Pyronema confluens</name>
    <dbReference type="NCBI Taxonomy" id="1076935"/>
    <lineage>
        <taxon>Eukaryota</taxon>
        <taxon>Fungi</taxon>
        <taxon>Dikarya</taxon>
        <taxon>Ascomycota</taxon>
        <taxon>Pezizomycotina</taxon>
        <taxon>Pezizomycetes</taxon>
        <taxon>Pezizales</taxon>
        <taxon>Pyronemataceae</taxon>
        <taxon>Pyronema</taxon>
    </lineage>
</organism>
<dbReference type="AlphaFoldDB" id="U4KYT3"/>